<feature type="compositionally biased region" description="Low complexity" evidence="1">
    <location>
        <begin position="361"/>
        <end position="381"/>
    </location>
</feature>
<accession>A0A1B9GUZ3</accession>
<dbReference type="OrthoDB" id="2564290at2759"/>
<feature type="region of interest" description="Disordered" evidence="1">
    <location>
        <begin position="241"/>
        <end position="263"/>
    </location>
</feature>
<sequence length="483" mass="51906">MSYFSDSSSTCTAPPLTPSPYHHQHHHASSSSSSSHSFSSPTPYTPNSPPDPLKQYSSALKMKMSAGLTAAMRDLKDDRGGPERKFDAEYGYDEDPIDRHVRLFLTPRKVPERSRAVPELGLGMRPMVLNEPATAPPADRARTIVSAIKHGGSANQASLGSTLAPARERLAPSTAPRASVTVPSSTKPKERTISDADAGSAREIQMEVGMLAPAPPSETEYEILDEDPVPAKFRPGLIHFHRSNSSSLDPPRPPYSRMSSDVSTGSSLMSEASFEAVRAEDIVSMYGGFGSGTTPSSKASDGMEDPFGLELEEHMGRASMDSTDTYSTIRASTHNSSARPGIPTQAQALKVYPQPAPQTNTYAAHPTQQQQQQYHAQSQPHFPSRPSFTRKRSRVHPYEPAPLATLNPNPNVNSELIGMGGNPSGNSRRTPGSSGGLTPDDFASSGETEPAWLSNRTVSEQMVAMAGLRCQRQRAGVTRGGAR</sequence>
<proteinExistence type="predicted"/>
<dbReference type="Proteomes" id="UP000092666">
    <property type="component" value="Unassembled WGS sequence"/>
</dbReference>
<feature type="region of interest" description="Disordered" evidence="1">
    <location>
        <begin position="356"/>
        <end position="455"/>
    </location>
</feature>
<keyword evidence="3" id="KW-1185">Reference proteome</keyword>
<feature type="region of interest" description="Disordered" evidence="1">
    <location>
        <begin position="72"/>
        <end position="91"/>
    </location>
</feature>
<gene>
    <name evidence="2" type="ORF">I316_03407</name>
</gene>
<evidence type="ECO:0000313" key="2">
    <source>
        <dbReference type="EMBL" id="OCF34861.1"/>
    </source>
</evidence>
<dbReference type="EMBL" id="KV700123">
    <property type="protein sequence ID" value="OCF34861.1"/>
    <property type="molecule type" value="Genomic_DNA"/>
</dbReference>
<evidence type="ECO:0000313" key="3">
    <source>
        <dbReference type="Proteomes" id="UP000092666"/>
    </source>
</evidence>
<feature type="compositionally biased region" description="Polar residues" evidence="1">
    <location>
        <begin position="1"/>
        <end position="12"/>
    </location>
</feature>
<feature type="region of interest" description="Disordered" evidence="1">
    <location>
        <begin position="170"/>
        <end position="199"/>
    </location>
</feature>
<dbReference type="AlphaFoldDB" id="A0A1B9GUZ3"/>
<feature type="compositionally biased region" description="Low complexity" evidence="1">
    <location>
        <begin position="401"/>
        <end position="413"/>
    </location>
</feature>
<feature type="compositionally biased region" description="Basic and acidic residues" evidence="1">
    <location>
        <begin position="73"/>
        <end position="88"/>
    </location>
</feature>
<organism evidence="2 3">
    <name type="scientific">Kwoniella heveanensis BCC8398</name>
    <dbReference type="NCBI Taxonomy" id="1296120"/>
    <lineage>
        <taxon>Eukaryota</taxon>
        <taxon>Fungi</taxon>
        <taxon>Dikarya</taxon>
        <taxon>Basidiomycota</taxon>
        <taxon>Agaricomycotina</taxon>
        <taxon>Tremellomycetes</taxon>
        <taxon>Tremellales</taxon>
        <taxon>Cryptococcaceae</taxon>
        <taxon>Kwoniella</taxon>
    </lineage>
</organism>
<evidence type="ECO:0000256" key="1">
    <source>
        <dbReference type="SAM" id="MobiDB-lite"/>
    </source>
</evidence>
<protein>
    <submittedName>
        <fullName evidence="2">Uncharacterized protein</fullName>
    </submittedName>
</protein>
<reference evidence="3" key="2">
    <citation type="submission" date="2013-12" db="EMBL/GenBank/DDBJ databases">
        <title>Evolution of pathogenesis and genome organization in the Tremellales.</title>
        <authorList>
            <person name="Cuomo C."/>
            <person name="Litvintseva A."/>
            <person name="Heitman J."/>
            <person name="Chen Y."/>
            <person name="Sun S."/>
            <person name="Springer D."/>
            <person name="Dromer F."/>
            <person name="Young S."/>
            <person name="Zeng Q."/>
            <person name="Chapman S."/>
            <person name="Gujja S."/>
            <person name="Saif S."/>
            <person name="Birren B."/>
        </authorList>
    </citation>
    <scope>NUCLEOTIDE SEQUENCE [LARGE SCALE GENOMIC DNA]</scope>
    <source>
        <strain evidence="3">BCC8398</strain>
    </source>
</reference>
<feature type="region of interest" description="Disordered" evidence="1">
    <location>
        <begin position="1"/>
        <end position="60"/>
    </location>
</feature>
<feature type="compositionally biased region" description="Pro residues" evidence="1">
    <location>
        <begin position="43"/>
        <end position="52"/>
    </location>
</feature>
<feature type="compositionally biased region" description="Low complexity" evidence="1">
    <location>
        <begin position="29"/>
        <end position="42"/>
    </location>
</feature>
<reference evidence="2 3" key="1">
    <citation type="submission" date="2013-07" db="EMBL/GenBank/DDBJ databases">
        <title>The Genome Sequence of Cryptococcus heveanensis BCC8398.</title>
        <authorList>
            <consortium name="The Broad Institute Genome Sequencing Platform"/>
            <person name="Cuomo C."/>
            <person name="Litvintseva A."/>
            <person name="Chen Y."/>
            <person name="Heitman J."/>
            <person name="Sun S."/>
            <person name="Springer D."/>
            <person name="Dromer F."/>
            <person name="Young S.K."/>
            <person name="Zeng Q."/>
            <person name="Gargeya S."/>
            <person name="Fitzgerald M."/>
            <person name="Abouelleil A."/>
            <person name="Alvarado L."/>
            <person name="Berlin A.M."/>
            <person name="Chapman S.B."/>
            <person name="Dewar J."/>
            <person name="Goldberg J."/>
            <person name="Griggs A."/>
            <person name="Gujja S."/>
            <person name="Hansen M."/>
            <person name="Howarth C."/>
            <person name="Imamovic A."/>
            <person name="Larimer J."/>
            <person name="McCowan C."/>
            <person name="Murphy C."/>
            <person name="Pearson M."/>
            <person name="Priest M."/>
            <person name="Roberts A."/>
            <person name="Saif S."/>
            <person name="Shea T."/>
            <person name="Sykes S."/>
            <person name="Wortman J."/>
            <person name="Nusbaum C."/>
            <person name="Birren B."/>
        </authorList>
    </citation>
    <scope>NUCLEOTIDE SEQUENCE [LARGE SCALE GENOMIC DNA]</scope>
    <source>
        <strain evidence="2 3">BCC8398</strain>
    </source>
</reference>
<name>A0A1B9GUZ3_9TREE</name>